<dbReference type="EMBL" id="UINC01122182">
    <property type="protein sequence ID" value="SVC97838.1"/>
    <property type="molecule type" value="Genomic_DNA"/>
</dbReference>
<dbReference type="AlphaFoldDB" id="A0A382RLH6"/>
<feature type="non-terminal residue" evidence="2">
    <location>
        <position position="199"/>
    </location>
</feature>
<feature type="transmembrane region" description="Helical" evidence="1">
    <location>
        <begin position="16"/>
        <end position="39"/>
    </location>
</feature>
<keyword evidence="1" id="KW-0472">Membrane</keyword>
<protein>
    <submittedName>
        <fullName evidence="2">Uncharacterized protein</fullName>
    </submittedName>
</protein>
<sequence length="199" mass="22438">MSIWRLTIREISHRKVHFFLGLLSITAAVTAYIATTMLLRDSAHHDRLVLVEMEADQKGHLVDLRKNLEKTLDGKRTELEQALADTQAQLRTGLENREKAVAEAGAALQDAMRKITKGLGFNILILPRDQDINQFHLQGVADAVMPEAFVTKLANSKIVTINHLLPVITKRIRWIEQDNFEVVLIGTRGEVPLAHRDPK</sequence>
<keyword evidence="1" id="KW-1133">Transmembrane helix</keyword>
<name>A0A382RLH6_9ZZZZ</name>
<keyword evidence="1" id="KW-0812">Transmembrane</keyword>
<evidence type="ECO:0000256" key="1">
    <source>
        <dbReference type="SAM" id="Phobius"/>
    </source>
</evidence>
<evidence type="ECO:0000313" key="2">
    <source>
        <dbReference type="EMBL" id="SVC97838.1"/>
    </source>
</evidence>
<reference evidence="2" key="1">
    <citation type="submission" date="2018-05" db="EMBL/GenBank/DDBJ databases">
        <authorList>
            <person name="Lanie J.A."/>
            <person name="Ng W.-L."/>
            <person name="Kazmierczak K.M."/>
            <person name="Andrzejewski T.M."/>
            <person name="Davidsen T.M."/>
            <person name="Wayne K.J."/>
            <person name="Tettelin H."/>
            <person name="Glass J.I."/>
            <person name="Rusch D."/>
            <person name="Podicherti R."/>
            <person name="Tsui H.-C.T."/>
            <person name="Winkler M.E."/>
        </authorList>
    </citation>
    <scope>NUCLEOTIDE SEQUENCE</scope>
</reference>
<accession>A0A382RLH6</accession>
<organism evidence="2">
    <name type="scientific">marine metagenome</name>
    <dbReference type="NCBI Taxonomy" id="408172"/>
    <lineage>
        <taxon>unclassified sequences</taxon>
        <taxon>metagenomes</taxon>
        <taxon>ecological metagenomes</taxon>
    </lineage>
</organism>
<proteinExistence type="predicted"/>
<gene>
    <name evidence="2" type="ORF">METZ01_LOCUS350692</name>
</gene>